<dbReference type="InterPro" id="IPR036322">
    <property type="entry name" value="WD40_repeat_dom_sf"/>
</dbReference>
<dbReference type="InterPro" id="IPR049052">
    <property type="entry name" value="nSTAND1"/>
</dbReference>
<dbReference type="SMART" id="SM00320">
    <property type="entry name" value="WD40"/>
    <property type="match status" value="12"/>
</dbReference>
<protein>
    <submittedName>
        <fullName evidence="8">WD-40 repeat protein</fullName>
    </submittedName>
</protein>
<evidence type="ECO:0000313" key="8">
    <source>
        <dbReference type="EMBL" id="GAK60796.1"/>
    </source>
</evidence>
<evidence type="ECO:0000256" key="1">
    <source>
        <dbReference type="ARBA" id="ARBA00022574"/>
    </source>
</evidence>
<feature type="compositionally biased region" description="Basic and acidic residues" evidence="5">
    <location>
        <begin position="514"/>
        <end position="544"/>
    </location>
</feature>
<evidence type="ECO:0000313" key="9">
    <source>
        <dbReference type="Proteomes" id="UP000030661"/>
    </source>
</evidence>
<dbReference type="HOGENOM" id="CLU_002352_0_2_0"/>
<dbReference type="CDD" id="cd00200">
    <property type="entry name" value="WD40"/>
    <property type="match status" value="1"/>
</dbReference>
<feature type="coiled-coil region" evidence="4">
    <location>
        <begin position="593"/>
        <end position="625"/>
    </location>
</feature>
<gene>
    <name evidence="8" type="ORF">U27_00694</name>
</gene>
<dbReference type="Pfam" id="PF20703">
    <property type="entry name" value="nSTAND1"/>
    <property type="match status" value="1"/>
</dbReference>
<dbReference type="PROSITE" id="PS00678">
    <property type="entry name" value="WD_REPEATS_1"/>
    <property type="match status" value="3"/>
</dbReference>
<keyword evidence="6" id="KW-0812">Transmembrane</keyword>
<organism evidence="8">
    <name type="scientific">Vecturithrix granuli</name>
    <dbReference type="NCBI Taxonomy" id="1499967"/>
    <lineage>
        <taxon>Bacteria</taxon>
        <taxon>Candidatus Moduliflexota</taxon>
        <taxon>Candidatus Vecturitrichia</taxon>
        <taxon>Candidatus Vecturitrichales</taxon>
        <taxon>Candidatus Vecturitrichaceae</taxon>
        <taxon>Candidatus Vecturithrix</taxon>
    </lineage>
</organism>
<dbReference type="InterPro" id="IPR001680">
    <property type="entry name" value="WD40_rpt"/>
</dbReference>
<reference evidence="8" key="1">
    <citation type="journal article" date="2015" name="PeerJ">
        <title>First genomic representation of candidate bacterial phylum KSB3 points to enhanced environmental sensing as a trigger of wastewater bulking.</title>
        <authorList>
            <person name="Sekiguchi Y."/>
            <person name="Ohashi A."/>
            <person name="Parks D.H."/>
            <person name="Yamauchi T."/>
            <person name="Tyson G.W."/>
            <person name="Hugenholtz P."/>
        </authorList>
    </citation>
    <scope>NUCLEOTIDE SEQUENCE [LARGE SCALE GENOMIC DNA]</scope>
</reference>
<dbReference type="PROSITE" id="PS50082">
    <property type="entry name" value="WD_REPEATS_2"/>
    <property type="match status" value="7"/>
</dbReference>
<dbReference type="InterPro" id="IPR019775">
    <property type="entry name" value="WD40_repeat_CS"/>
</dbReference>
<feature type="compositionally biased region" description="Basic and acidic residues" evidence="5">
    <location>
        <begin position="487"/>
        <end position="504"/>
    </location>
</feature>
<dbReference type="Pfam" id="PF00400">
    <property type="entry name" value="WD40"/>
    <property type="match status" value="8"/>
</dbReference>
<dbReference type="InterPro" id="IPR015943">
    <property type="entry name" value="WD40/YVTN_repeat-like_dom_sf"/>
</dbReference>
<dbReference type="SUPFAM" id="SSF52540">
    <property type="entry name" value="P-loop containing nucleoside triphosphate hydrolases"/>
    <property type="match status" value="1"/>
</dbReference>
<feature type="domain" description="Novel STAND NTPase 1" evidence="7">
    <location>
        <begin position="8"/>
        <end position="440"/>
    </location>
</feature>
<feature type="repeat" description="WD" evidence="3">
    <location>
        <begin position="1370"/>
        <end position="1411"/>
    </location>
</feature>
<feature type="repeat" description="WD" evidence="3">
    <location>
        <begin position="787"/>
        <end position="828"/>
    </location>
</feature>
<dbReference type="STRING" id="1499967.U27_00694"/>
<evidence type="ECO:0000256" key="4">
    <source>
        <dbReference type="SAM" id="Coils"/>
    </source>
</evidence>
<dbReference type="Gene3D" id="3.40.50.300">
    <property type="entry name" value="P-loop containing nucleotide triphosphate hydrolases"/>
    <property type="match status" value="1"/>
</dbReference>
<evidence type="ECO:0000256" key="5">
    <source>
        <dbReference type="SAM" id="MobiDB-lite"/>
    </source>
</evidence>
<dbReference type="Gene3D" id="2.130.10.10">
    <property type="entry name" value="YVTN repeat-like/Quinoprotein amine dehydrogenase"/>
    <property type="match status" value="4"/>
</dbReference>
<accession>A0A081C891</accession>
<keyword evidence="2" id="KW-0677">Repeat</keyword>
<dbReference type="PANTHER" id="PTHR19879">
    <property type="entry name" value="TRANSCRIPTION INITIATION FACTOR TFIID"/>
    <property type="match status" value="1"/>
</dbReference>
<feature type="repeat" description="WD" evidence="3">
    <location>
        <begin position="741"/>
        <end position="782"/>
    </location>
</feature>
<feature type="repeat" description="WD" evidence="3">
    <location>
        <begin position="1324"/>
        <end position="1366"/>
    </location>
</feature>
<evidence type="ECO:0000259" key="7">
    <source>
        <dbReference type="Pfam" id="PF20703"/>
    </source>
</evidence>
<dbReference type="PANTHER" id="PTHR19879:SF9">
    <property type="entry name" value="TRANSCRIPTION INITIATION FACTOR TFIID SUBUNIT 5"/>
    <property type="match status" value="1"/>
</dbReference>
<keyword evidence="4" id="KW-0175">Coiled coil</keyword>
<feature type="repeat" description="WD" evidence="3">
    <location>
        <begin position="1281"/>
        <end position="1322"/>
    </location>
</feature>
<feature type="transmembrane region" description="Helical" evidence="6">
    <location>
        <begin position="556"/>
        <end position="576"/>
    </location>
</feature>
<proteinExistence type="predicted"/>
<sequence>MSERPENPYPGLRPFRRDETHLFFGRDEQTDHLLDRLAETRFIAVTGLSGSGKSSLVQAGLLPNLEFGYLTDAGANWGILTMRPGISPIQNLAQAMFDANLIRISTALDERSSGEVEMGVQALTQRLASGGHLEFGRILQESLSPGQRRSFLLVVDQFEELFRYEKLSRLEERKFFVELLLTSAKQQDVPVYVIMTIRSDSLGECALFRGLPEAINAGQFLVPRLTQEQMRLAITAPAQVVGGAIDDRLVLRLLQDIEYNQDQLPILQHCLMRMWSEAQKRSVGSHIILTTQDYETVGGLQNALSNHADEAYQDLHPGRQQKIAEILFRRLTEEDRRRPSRVQEIFEVVMATIARASISDGEAVTIPEIEAVAAAFRQEDRCFLSPYGNKPLEPDTVLDISHESLIRNWKQLKTWVEQEAESADTYYRLEQTALLWNQGKANLWDSLDLEIALDWQSREHPSPEWAERYGSDFQLAQEFLEASKQAQQEKRQKEEREHQREIETARQLAQAAESRQKAEEQARYAAEERQKAEAQARQEAERRATEQTQAARRLSWLLIGLAVMFLLAAATAWYAWINQQKAVQAENGAKEQAIFAQEKSNEAEKARAEAERQTQIARARQLAAQAQTVMEDAPQRSVLLALEAMRTTEPDPPIPDAAEALQYVLANVGGMPLGEQASNDELVFANTGSGGTGNTGALGEQASNDELVFSSDGRWLLAWNPERARLWDITSLDLKEISIPLTNAASPIKKLVIHPDGPRLIGGSQDGTIYVWEVSNTANNHNTPYLWQKHTAAITAMVMSSDGHWLVTGSDDRNVRLWDLRDANPGSSSRILTEYTRVINDLRLSPDGRWLVIRSEQTAELWDVHNKALSIVLPEWEGKVPPIVFSADSRWLAAFDQKNMVVRMWRLTADEPKESSSLVVASTELINDLVITPDSQWLATISKDSARLWDFQNSESTAGGIPLTRYSGKFTLATDASPDGHWLLTRTIRGGSEDCTPLLWDLTAANPTLTPLSVRGHERQIMKTVFSPDHKWLLTIDVARAMRLWDLRIPRFDQGIEKMVTNHPVDSVEKQWLGILDGAGSIHLGKLSVASKLQDIAPLPYEEAITDIGLQADGNWLATLSKTGRVCLWDLRDATAFAPCIPVESSGITAIALSPDGRLLATGVEEKNLIHVWELERMDAQNRSIPLELSGVEGGIYQIVISPDNRWLVNSDNFTLQLWDLQAGSASGPVTLTGYAGSIEALAISPDSLWLAAGGRDTNIYVWKLPEIDPEQIEVTSPRPLKGQTGTIRDISFSPDNHWLATGSDDQTVWLWEIENPDAKPKILRGHSGAIARVTFSADSHWLVTNGRADKTVRVWDVKAVNPAATGMALRGQTDFVVGTVFTADHQRLLTGSSDGVIRVWQLDLEQLRARACQIAGRNLSGEEWVQHFPETLWEDYQARNGTCPEFSEKNGQ</sequence>
<keyword evidence="1 3" id="KW-0853">WD repeat</keyword>
<dbReference type="PROSITE" id="PS50294">
    <property type="entry name" value="WD_REPEATS_REGION"/>
    <property type="match status" value="6"/>
</dbReference>
<dbReference type="Proteomes" id="UP000030661">
    <property type="component" value="Unassembled WGS sequence"/>
</dbReference>
<dbReference type="SUPFAM" id="SSF50978">
    <property type="entry name" value="WD40 repeat-like"/>
    <property type="match status" value="2"/>
</dbReference>
<dbReference type="PRINTS" id="PR00320">
    <property type="entry name" value="GPROTEINBRPT"/>
</dbReference>
<feature type="repeat" description="WD" evidence="3">
    <location>
        <begin position="1014"/>
        <end position="1048"/>
    </location>
</feature>
<dbReference type="InterPro" id="IPR027417">
    <property type="entry name" value="P-loop_NTPase"/>
</dbReference>
<name>A0A081C891_VECG1</name>
<evidence type="ECO:0000256" key="6">
    <source>
        <dbReference type="SAM" id="Phobius"/>
    </source>
</evidence>
<dbReference type="EMBL" id="DF820475">
    <property type="protein sequence ID" value="GAK60796.1"/>
    <property type="molecule type" value="Genomic_DNA"/>
</dbReference>
<keyword evidence="6" id="KW-1133">Transmembrane helix</keyword>
<evidence type="ECO:0000256" key="3">
    <source>
        <dbReference type="PROSITE-ProRule" id="PRU00221"/>
    </source>
</evidence>
<feature type="region of interest" description="Disordered" evidence="5">
    <location>
        <begin position="484"/>
        <end position="544"/>
    </location>
</feature>
<keyword evidence="6" id="KW-0472">Membrane</keyword>
<dbReference type="eggNOG" id="COG3064">
    <property type="taxonomic scope" value="Bacteria"/>
</dbReference>
<dbReference type="eggNOG" id="COG2319">
    <property type="taxonomic scope" value="Bacteria"/>
</dbReference>
<evidence type="ECO:0000256" key="2">
    <source>
        <dbReference type="ARBA" id="ARBA00022737"/>
    </source>
</evidence>
<dbReference type="InterPro" id="IPR020472">
    <property type="entry name" value="WD40_PAC1"/>
</dbReference>
<feature type="repeat" description="WD" evidence="3">
    <location>
        <begin position="1232"/>
        <end position="1265"/>
    </location>
</feature>
<keyword evidence="9" id="KW-1185">Reference proteome</keyword>